<feature type="transmembrane region" description="Helical" evidence="3">
    <location>
        <begin position="115"/>
        <end position="133"/>
    </location>
</feature>
<dbReference type="InterPro" id="IPR050469">
    <property type="entry name" value="Diguanylate_Cyclase"/>
</dbReference>
<evidence type="ECO:0000259" key="4">
    <source>
        <dbReference type="PROSITE" id="PS50887"/>
    </source>
</evidence>
<dbReference type="EMBL" id="BAABFC010000029">
    <property type="protein sequence ID" value="GAA4504507.1"/>
    <property type="molecule type" value="Genomic_DNA"/>
</dbReference>
<reference evidence="6" key="1">
    <citation type="journal article" date="2019" name="Int. J. Syst. Evol. Microbiol.">
        <title>The Global Catalogue of Microorganisms (GCM) 10K type strain sequencing project: providing services to taxonomists for standard genome sequencing and annotation.</title>
        <authorList>
            <consortium name="The Broad Institute Genomics Platform"/>
            <consortium name="The Broad Institute Genome Sequencing Center for Infectious Disease"/>
            <person name="Wu L."/>
            <person name="Ma J."/>
        </authorList>
    </citation>
    <scope>NUCLEOTIDE SEQUENCE [LARGE SCALE GENOMIC DNA]</scope>
    <source>
        <strain evidence="6">JCM 32226</strain>
    </source>
</reference>
<evidence type="ECO:0000313" key="5">
    <source>
        <dbReference type="EMBL" id="GAA4504507.1"/>
    </source>
</evidence>
<name>A0ABP8QKI4_9GAMM</name>
<protein>
    <recommendedName>
        <fullName evidence="1">diguanylate cyclase</fullName>
        <ecNumber evidence="1">2.7.7.65</ecNumber>
    </recommendedName>
</protein>
<feature type="transmembrane region" description="Helical" evidence="3">
    <location>
        <begin position="84"/>
        <end position="103"/>
    </location>
</feature>
<sequence>MQVNEQVITKVKQELISYLYDNGFYSLILMLVLTVIAGCLLVGQVDANGLLGWLTAMLVALVLRGWHLIWRHKTRHPSLNWLEYEYFVGVTSTSILWGMGLLMHMSQTGDTQRGILILLSCLVMAESCVSLLSSRRCVYGALMPIVLSLLLELASEPLWGLISVAVFVLTLMLAMRRLSHWQLESLYHRFNNAKLAQVLRQQSDELRLASQRDGLTGLANRSCFDLSLTAAWRRCCRTQAPISLILVDVDFFKQYNDYYGHLAGDDCLRKLAHGLARIPRRDDDLAARYGGEEFVLLLPFTAEAGALALANQLREWLAHQAIPHAGSAAAEVVTVSLGVATLYPHPGDPASSLIARADGALYRAKSAGRNRISVA</sequence>
<organism evidence="5 6">
    <name type="scientific">Pseudaeromonas paramecii</name>
    <dbReference type="NCBI Taxonomy" id="2138166"/>
    <lineage>
        <taxon>Bacteria</taxon>
        <taxon>Pseudomonadati</taxon>
        <taxon>Pseudomonadota</taxon>
        <taxon>Gammaproteobacteria</taxon>
        <taxon>Aeromonadales</taxon>
        <taxon>Aeromonadaceae</taxon>
        <taxon>Pseudaeromonas</taxon>
    </lineage>
</organism>
<dbReference type="SMART" id="SM00267">
    <property type="entry name" value="GGDEF"/>
    <property type="match status" value="1"/>
</dbReference>
<keyword evidence="3" id="KW-0472">Membrane</keyword>
<keyword evidence="3" id="KW-1133">Transmembrane helix</keyword>
<dbReference type="InterPro" id="IPR029787">
    <property type="entry name" value="Nucleotide_cyclase"/>
</dbReference>
<comment type="catalytic activity">
    <reaction evidence="2">
        <text>2 GTP = 3',3'-c-di-GMP + 2 diphosphate</text>
        <dbReference type="Rhea" id="RHEA:24898"/>
        <dbReference type="ChEBI" id="CHEBI:33019"/>
        <dbReference type="ChEBI" id="CHEBI:37565"/>
        <dbReference type="ChEBI" id="CHEBI:58805"/>
        <dbReference type="EC" id="2.7.7.65"/>
    </reaction>
</comment>
<accession>A0ABP8QKI4</accession>
<dbReference type="Pfam" id="PF00990">
    <property type="entry name" value="GGDEF"/>
    <property type="match status" value="1"/>
</dbReference>
<dbReference type="Gene3D" id="3.30.70.270">
    <property type="match status" value="1"/>
</dbReference>
<keyword evidence="3" id="KW-0812">Transmembrane</keyword>
<evidence type="ECO:0000256" key="3">
    <source>
        <dbReference type="SAM" id="Phobius"/>
    </source>
</evidence>
<dbReference type="EC" id="2.7.7.65" evidence="1"/>
<evidence type="ECO:0000256" key="2">
    <source>
        <dbReference type="ARBA" id="ARBA00034247"/>
    </source>
</evidence>
<evidence type="ECO:0000313" key="6">
    <source>
        <dbReference type="Proteomes" id="UP001501321"/>
    </source>
</evidence>
<comment type="caution">
    <text evidence="5">The sequence shown here is derived from an EMBL/GenBank/DDBJ whole genome shotgun (WGS) entry which is preliminary data.</text>
</comment>
<dbReference type="PANTHER" id="PTHR45138">
    <property type="entry name" value="REGULATORY COMPONENTS OF SENSORY TRANSDUCTION SYSTEM"/>
    <property type="match status" value="1"/>
</dbReference>
<dbReference type="NCBIfam" id="TIGR00254">
    <property type="entry name" value="GGDEF"/>
    <property type="match status" value="1"/>
</dbReference>
<proteinExistence type="predicted"/>
<feature type="transmembrane region" description="Helical" evidence="3">
    <location>
        <begin position="24"/>
        <end position="43"/>
    </location>
</feature>
<dbReference type="InterPro" id="IPR043128">
    <property type="entry name" value="Rev_trsase/Diguanyl_cyclase"/>
</dbReference>
<evidence type="ECO:0000256" key="1">
    <source>
        <dbReference type="ARBA" id="ARBA00012528"/>
    </source>
</evidence>
<dbReference type="RefSeq" id="WP_345015061.1">
    <property type="nucleotide sequence ID" value="NZ_BAABFC010000029.1"/>
</dbReference>
<dbReference type="PANTHER" id="PTHR45138:SF9">
    <property type="entry name" value="DIGUANYLATE CYCLASE DGCM-RELATED"/>
    <property type="match status" value="1"/>
</dbReference>
<feature type="domain" description="GGDEF" evidence="4">
    <location>
        <begin position="240"/>
        <end position="375"/>
    </location>
</feature>
<keyword evidence="6" id="KW-1185">Reference proteome</keyword>
<dbReference type="SUPFAM" id="SSF55073">
    <property type="entry name" value="Nucleotide cyclase"/>
    <property type="match status" value="1"/>
</dbReference>
<feature type="transmembrane region" description="Helical" evidence="3">
    <location>
        <begin position="50"/>
        <end position="69"/>
    </location>
</feature>
<dbReference type="PROSITE" id="PS50887">
    <property type="entry name" value="GGDEF"/>
    <property type="match status" value="1"/>
</dbReference>
<gene>
    <name evidence="5" type="ORF">GCM10023095_32570</name>
</gene>
<dbReference type="InterPro" id="IPR000160">
    <property type="entry name" value="GGDEF_dom"/>
</dbReference>
<dbReference type="Proteomes" id="UP001501321">
    <property type="component" value="Unassembled WGS sequence"/>
</dbReference>
<dbReference type="CDD" id="cd01949">
    <property type="entry name" value="GGDEF"/>
    <property type="match status" value="1"/>
</dbReference>